<accession>A0AA38LP58</accession>
<evidence type="ECO:0000313" key="2">
    <source>
        <dbReference type="Proteomes" id="UP000824469"/>
    </source>
</evidence>
<reference evidence="1 2" key="1">
    <citation type="journal article" date="2021" name="Nat. Plants">
        <title>The Taxus genome provides insights into paclitaxel biosynthesis.</title>
        <authorList>
            <person name="Xiong X."/>
            <person name="Gou J."/>
            <person name="Liao Q."/>
            <person name="Li Y."/>
            <person name="Zhou Q."/>
            <person name="Bi G."/>
            <person name="Li C."/>
            <person name="Du R."/>
            <person name="Wang X."/>
            <person name="Sun T."/>
            <person name="Guo L."/>
            <person name="Liang H."/>
            <person name="Lu P."/>
            <person name="Wu Y."/>
            <person name="Zhang Z."/>
            <person name="Ro D.K."/>
            <person name="Shang Y."/>
            <person name="Huang S."/>
            <person name="Yan J."/>
        </authorList>
    </citation>
    <scope>NUCLEOTIDE SEQUENCE [LARGE SCALE GENOMIC DNA]</scope>
    <source>
        <strain evidence="1">Ta-2019</strain>
    </source>
</reference>
<gene>
    <name evidence="1" type="ORF">KI387_002907</name>
</gene>
<name>A0AA38LP58_TAXCH</name>
<sequence>ASMATVVALSTLLKTPPGRATENKLRAMAAVMLLATGTALTGGGGYGQGAEYTSGNNG</sequence>
<proteinExistence type="predicted"/>
<feature type="non-terminal residue" evidence="1">
    <location>
        <position position="58"/>
    </location>
</feature>
<protein>
    <submittedName>
        <fullName evidence="1">Uncharacterized protein</fullName>
    </submittedName>
</protein>
<evidence type="ECO:0000313" key="1">
    <source>
        <dbReference type="EMBL" id="KAH9330799.1"/>
    </source>
</evidence>
<dbReference type="AlphaFoldDB" id="A0AA38LP58"/>
<comment type="caution">
    <text evidence="1">The sequence shown here is derived from an EMBL/GenBank/DDBJ whole genome shotgun (WGS) entry which is preliminary data.</text>
</comment>
<organism evidence="1 2">
    <name type="scientific">Taxus chinensis</name>
    <name type="common">Chinese yew</name>
    <name type="synonym">Taxus wallichiana var. chinensis</name>
    <dbReference type="NCBI Taxonomy" id="29808"/>
    <lineage>
        <taxon>Eukaryota</taxon>
        <taxon>Viridiplantae</taxon>
        <taxon>Streptophyta</taxon>
        <taxon>Embryophyta</taxon>
        <taxon>Tracheophyta</taxon>
        <taxon>Spermatophyta</taxon>
        <taxon>Pinopsida</taxon>
        <taxon>Pinidae</taxon>
        <taxon>Conifers II</taxon>
        <taxon>Cupressales</taxon>
        <taxon>Taxaceae</taxon>
        <taxon>Taxus</taxon>
    </lineage>
</organism>
<feature type="non-terminal residue" evidence="1">
    <location>
        <position position="1"/>
    </location>
</feature>
<dbReference type="EMBL" id="JAHRHJ020000001">
    <property type="protein sequence ID" value="KAH9330799.1"/>
    <property type="molecule type" value="Genomic_DNA"/>
</dbReference>
<keyword evidence="2" id="KW-1185">Reference proteome</keyword>
<dbReference type="Proteomes" id="UP000824469">
    <property type="component" value="Unassembled WGS sequence"/>
</dbReference>